<dbReference type="Gene3D" id="3.30.63.10">
    <property type="entry name" value="Guanylate Kinase phosphate binding domain"/>
    <property type="match status" value="1"/>
</dbReference>
<comment type="similarity">
    <text evidence="1">Belongs to the guanylate kinase family.</text>
</comment>
<evidence type="ECO:0000313" key="8">
    <source>
        <dbReference type="EMBL" id="CAL8143704.1"/>
    </source>
</evidence>
<organism evidence="8 9">
    <name type="scientific">Orchesella dallaii</name>
    <dbReference type="NCBI Taxonomy" id="48710"/>
    <lineage>
        <taxon>Eukaryota</taxon>
        <taxon>Metazoa</taxon>
        <taxon>Ecdysozoa</taxon>
        <taxon>Arthropoda</taxon>
        <taxon>Hexapoda</taxon>
        <taxon>Collembola</taxon>
        <taxon>Entomobryomorpha</taxon>
        <taxon>Entomobryoidea</taxon>
        <taxon>Orchesellidae</taxon>
        <taxon>Orchesellinae</taxon>
        <taxon>Orchesella</taxon>
    </lineage>
</organism>
<keyword evidence="4" id="KW-0547">Nucleotide-binding</keyword>
<dbReference type="InterPro" id="IPR017665">
    <property type="entry name" value="Guanylate_kinase"/>
</dbReference>
<dbReference type="PANTHER" id="PTHR23117">
    <property type="entry name" value="GUANYLATE KINASE-RELATED"/>
    <property type="match status" value="1"/>
</dbReference>
<evidence type="ECO:0000256" key="5">
    <source>
        <dbReference type="ARBA" id="ARBA00022777"/>
    </source>
</evidence>
<dbReference type="SMART" id="SM00072">
    <property type="entry name" value="GuKc"/>
    <property type="match status" value="1"/>
</dbReference>
<sequence>MSIRNLLRPLVLCGPSGSGKSTFIKRLMEENSGIFGFSTSHTTRLPRDGEQNGREYHFVTRDQFQTAIQGNEFIEWAEFSGNMYGTSKASVGACQDAGQICILDIDCQGVKQIKSTDLNPRLVFIKPPSIEVLKERLIKRGTETETSLQKRLNAAQEELNYGEEPGNFHIVITNDNFEAAYKELAQFLEEDLKAIKKIKSGSGDV</sequence>
<dbReference type="EMBL" id="CAXLJM020000160">
    <property type="protein sequence ID" value="CAL8143704.1"/>
    <property type="molecule type" value="Genomic_DNA"/>
</dbReference>
<dbReference type="NCBIfam" id="TIGR03263">
    <property type="entry name" value="guanyl_kin"/>
    <property type="match status" value="1"/>
</dbReference>
<dbReference type="Pfam" id="PF00625">
    <property type="entry name" value="Guanylate_kin"/>
    <property type="match status" value="1"/>
</dbReference>
<proteinExistence type="inferred from homology"/>
<dbReference type="CDD" id="cd00071">
    <property type="entry name" value="GMPK"/>
    <property type="match status" value="1"/>
</dbReference>
<evidence type="ECO:0000256" key="6">
    <source>
        <dbReference type="ARBA" id="ARBA00022840"/>
    </source>
</evidence>
<evidence type="ECO:0000256" key="1">
    <source>
        <dbReference type="ARBA" id="ARBA00005790"/>
    </source>
</evidence>
<dbReference type="PROSITE" id="PS50052">
    <property type="entry name" value="GUANYLATE_KINASE_2"/>
    <property type="match status" value="1"/>
</dbReference>
<evidence type="ECO:0000256" key="2">
    <source>
        <dbReference type="ARBA" id="ARBA00012961"/>
    </source>
</evidence>
<dbReference type="PROSITE" id="PS00856">
    <property type="entry name" value="GUANYLATE_KINASE_1"/>
    <property type="match status" value="1"/>
</dbReference>
<dbReference type="Gene3D" id="3.40.50.300">
    <property type="entry name" value="P-loop containing nucleotide triphosphate hydrolases"/>
    <property type="match status" value="1"/>
</dbReference>
<keyword evidence="3" id="KW-0808">Transferase</keyword>
<accession>A0ABP1S4W3</accession>
<dbReference type="InterPro" id="IPR020590">
    <property type="entry name" value="Guanylate_kinase_CS"/>
</dbReference>
<dbReference type="Proteomes" id="UP001642540">
    <property type="component" value="Unassembled WGS sequence"/>
</dbReference>
<dbReference type="SUPFAM" id="SSF52540">
    <property type="entry name" value="P-loop containing nucleoside triphosphate hydrolases"/>
    <property type="match status" value="1"/>
</dbReference>
<reference evidence="8 9" key="1">
    <citation type="submission" date="2024-08" db="EMBL/GenBank/DDBJ databases">
        <authorList>
            <person name="Cucini C."/>
            <person name="Frati F."/>
        </authorList>
    </citation>
    <scope>NUCLEOTIDE SEQUENCE [LARGE SCALE GENOMIC DNA]</scope>
</reference>
<evidence type="ECO:0000313" key="9">
    <source>
        <dbReference type="Proteomes" id="UP001642540"/>
    </source>
</evidence>
<keyword evidence="6" id="KW-0067">ATP-binding</keyword>
<evidence type="ECO:0000256" key="3">
    <source>
        <dbReference type="ARBA" id="ARBA00022679"/>
    </source>
</evidence>
<keyword evidence="5" id="KW-0418">Kinase</keyword>
<feature type="domain" description="Guanylate kinase-like" evidence="7">
    <location>
        <begin position="7"/>
        <end position="189"/>
    </location>
</feature>
<name>A0ABP1S4W3_9HEXA</name>
<dbReference type="PANTHER" id="PTHR23117:SF13">
    <property type="entry name" value="GUANYLATE KINASE"/>
    <property type="match status" value="1"/>
</dbReference>
<keyword evidence="9" id="KW-1185">Reference proteome</keyword>
<evidence type="ECO:0000259" key="7">
    <source>
        <dbReference type="PROSITE" id="PS50052"/>
    </source>
</evidence>
<dbReference type="InterPro" id="IPR008144">
    <property type="entry name" value="Guanylate_kin-like_dom"/>
</dbReference>
<evidence type="ECO:0000256" key="4">
    <source>
        <dbReference type="ARBA" id="ARBA00022741"/>
    </source>
</evidence>
<comment type="caution">
    <text evidence="8">The sequence shown here is derived from an EMBL/GenBank/DDBJ whole genome shotgun (WGS) entry which is preliminary data.</text>
</comment>
<protein>
    <recommendedName>
        <fullName evidence="2">guanylate kinase</fullName>
        <ecNumber evidence="2">2.7.4.8</ecNumber>
    </recommendedName>
</protein>
<dbReference type="InterPro" id="IPR027417">
    <property type="entry name" value="P-loop_NTPase"/>
</dbReference>
<dbReference type="InterPro" id="IPR008145">
    <property type="entry name" value="GK/Ca_channel_bsu"/>
</dbReference>
<gene>
    <name evidence="8" type="ORF">ODALV1_LOCUS29827</name>
</gene>
<dbReference type="EC" id="2.7.4.8" evidence="2"/>